<proteinExistence type="predicted"/>
<keyword evidence="2" id="KW-1185">Reference proteome</keyword>
<evidence type="ECO:0000313" key="2">
    <source>
        <dbReference type="Proteomes" id="UP000000460"/>
    </source>
</evidence>
<sequence>MIRQPHAYARPPAEILQTLLAMAASGASVAEFDKVLSDYRGGAIWPFEYDIVRECQDLFHGRDADGKYKRFTPDEVSLDSILKVLEAFDPDHEQYRWPFPQNAQAVYVGGNENYTVGKTYTLVKCYLSDSWNGENCYVEVLNDRGTLCGPGYEQFMLADEYHAIVAANNASRTLTQLGQDCWTTFPVDEANPHFSDDTVERLIKAGAFKEIVDGDRRVVRLQDLNWKVKKAKVKRTPAVILADALKRAILEAPAPTRSNYVDADDAQDTVIDGHFNLEAIAQAVIDDLGLEKHL</sequence>
<dbReference type="EMBL" id="JX100809">
    <property type="protein sequence ID" value="AFU88507.1"/>
    <property type="molecule type" value="Genomic_DNA"/>
</dbReference>
<name>K4K7A9_9CAUD</name>
<organism evidence="1 2">
    <name type="scientific">Caulobacter phage CcrSwift</name>
    <dbReference type="NCBI Taxonomy" id="2927984"/>
    <lineage>
        <taxon>Viruses</taxon>
        <taxon>Duplodnaviria</taxon>
        <taxon>Heunggongvirae</taxon>
        <taxon>Uroviricota</taxon>
        <taxon>Caudoviricetes</taxon>
        <taxon>Jeanschmidtviridae</taxon>
        <taxon>Shapirovirus</taxon>
        <taxon>Shapirovirus swift</taxon>
    </lineage>
</organism>
<dbReference type="Proteomes" id="UP000000460">
    <property type="component" value="Segment"/>
</dbReference>
<gene>
    <name evidence="1" type="ORF">CcrSwift_gp189</name>
</gene>
<dbReference type="RefSeq" id="YP_006989922.1">
    <property type="nucleotide sequence ID" value="NC_019411.1"/>
</dbReference>
<protein>
    <submittedName>
        <fullName evidence="1">Uncharacterized protein</fullName>
    </submittedName>
</protein>
<dbReference type="GeneID" id="13996724"/>
<accession>K4K7A9</accession>
<evidence type="ECO:0000313" key="1">
    <source>
        <dbReference type="EMBL" id="AFU88507.1"/>
    </source>
</evidence>
<reference evidence="1 2" key="1">
    <citation type="journal article" date="2012" name="BMC Genomics">
        <title>The Caulobacter crescentus phage phiCbK: genomics of a canonical phage.</title>
        <authorList>
            <person name="Gill J.J."/>
            <person name="Berry J.D."/>
            <person name="Russell W.K."/>
            <person name="Lessor L."/>
            <person name="Escobar Garcia D.A."/>
            <person name="Hernandez D."/>
            <person name="Kane A."/>
            <person name="Keene J."/>
            <person name="Maddox M."/>
            <person name="Martin R."/>
            <person name="Mohan S."/>
            <person name="Thorn A.M."/>
            <person name="Russell D.H."/>
            <person name="Young R."/>
        </authorList>
    </citation>
    <scope>NUCLEOTIDE SEQUENCE [LARGE SCALE GENOMIC DNA]</scope>
</reference>
<dbReference type="KEGG" id="vg:13996724"/>